<dbReference type="AlphaFoldDB" id="A0A5N6BDM0"/>
<keyword evidence="2" id="KW-0597">Phosphoprotein</keyword>
<keyword evidence="4" id="KW-0808">Transferase</keyword>
<feature type="domain" description="Malonyl-CoA:ACP transacylase (MAT)" evidence="3">
    <location>
        <begin position="10"/>
        <end position="304"/>
    </location>
</feature>
<dbReference type="GO" id="GO:0005886">
    <property type="term" value="C:plasma membrane"/>
    <property type="evidence" value="ECO:0007669"/>
    <property type="project" value="TreeGrafter"/>
</dbReference>
<dbReference type="InterPro" id="IPR050091">
    <property type="entry name" value="PKS_NRPS_Biosynth_Enz"/>
</dbReference>
<keyword evidence="1" id="KW-0596">Phosphopantetheine</keyword>
<dbReference type="PANTHER" id="PTHR43775:SF37">
    <property type="entry name" value="SI:DKEY-61P9.11"/>
    <property type="match status" value="1"/>
</dbReference>
<dbReference type="SUPFAM" id="SSF52151">
    <property type="entry name" value="FabD/lysophospholipase-like"/>
    <property type="match status" value="1"/>
</dbReference>
<proteinExistence type="predicted"/>
<protein>
    <submittedName>
        <fullName evidence="4">Acyltransferase domain-containing protein</fullName>
    </submittedName>
</protein>
<dbReference type="Gene3D" id="3.30.70.250">
    <property type="entry name" value="Malonyl-CoA ACP transacylase, ACP-binding"/>
    <property type="match status" value="1"/>
</dbReference>
<dbReference type="EMBL" id="VDMA02000028">
    <property type="protein sequence ID" value="KAB8178300.1"/>
    <property type="molecule type" value="Genomic_DNA"/>
</dbReference>
<dbReference type="Pfam" id="PF00698">
    <property type="entry name" value="Acyl_transf_1"/>
    <property type="match status" value="1"/>
</dbReference>
<dbReference type="InterPro" id="IPR001227">
    <property type="entry name" value="Ac_transferase_dom_sf"/>
</dbReference>
<dbReference type="SMART" id="SM00827">
    <property type="entry name" value="PKS_AT"/>
    <property type="match status" value="1"/>
</dbReference>
<gene>
    <name evidence="4" type="ORF">FH610_036625</name>
</gene>
<evidence type="ECO:0000259" key="3">
    <source>
        <dbReference type="SMART" id="SM00827"/>
    </source>
</evidence>
<evidence type="ECO:0000313" key="4">
    <source>
        <dbReference type="EMBL" id="KAB8178300.1"/>
    </source>
</evidence>
<evidence type="ECO:0000256" key="1">
    <source>
        <dbReference type="ARBA" id="ARBA00022450"/>
    </source>
</evidence>
<dbReference type="SUPFAM" id="SSF55048">
    <property type="entry name" value="Probable ACP-binding domain of malonyl-CoA ACP transacylase"/>
    <property type="match status" value="1"/>
</dbReference>
<reference evidence="4 5" key="1">
    <citation type="submission" date="2019-10" db="EMBL/GenBank/DDBJ databases">
        <title>Nonomuraea sp. nov., isolated from Phyllanthus amarus.</title>
        <authorList>
            <person name="Klykleung N."/>
            <person name="Tanasupawat S."/>
        </authorList>
    </citation>
    <scope>NUCLEOTIDE SEQUENCE [LARGE SCALE GENOMIC DNA]</scope>
    <source>
        <strain evidence="4 5">CR1-09</strain>
    </source>
</reference>
<dbReference type="InterPro" id="IPR014043">
    <property type="entry name" value="Acyl_transferase_dom"/>
</dbReference>
<dbReference type="GO" id="GO:0071770">
    <property type="term" value="P:DIM/DIP cell wall layer assembly"/>
    <property type="evidence" value="ECO:0007669"/>
    <property type="project" value="TreeGrafter"/>
</dbReference>
<dbReference type="Gene3D" id="3.30.70.3290">
    <property type="match status" value="1"/>
</dbReference>
<evidence type="ECO:0000256" key="2">
    <source>
        <dbReference type="ARBA" id="ARBA00022553"/>
    </source>
</evidence>
<evidence type="ECO:0000313" key="5">
    <source>
        <dbReference type="Proteomes" id="UP000313066"/>
    </source>
</evidence>
<dbReference type="GO" id="GO:0006633">
    <property type="term" value="P:fatty acid biosynthetic process"/>
    <property type="evidence" value="ECO:0007669"/>
    <property type="project" value="TreeGrafter"/>
</dbReference>
<comment type="caution">
    <text evidence="4">The sequence shown here is derived from an EMBL/GenBank/DDBJ whole genome shotgun (WGS) entry which is preliminary data.</text>
</comment>
<name>A0A5N6BDM0_9ACTN</name>
<keyword evidence="4" id="KW-0012">Acyltransferase</keyword>
<organism evidence="4 5">
    <name type="scientific">Microbispora catharanthi</name>
    <dbReference type="NCBI Taxonomy" id="1712871"/>
    <lineage>
        <taxon>Bacteria</taxon>
        <taxon>Bacillati</taxon>
        <taxon>Actinomycetota</taxon>
        <taxon>Actinomycetes</taxon>
        <taxon>Streptosporangiales</taxon>
        <taxon>Streptosporangiaceae</taxon>
        <taxon>Microbispora</taxon>
    </lineage>
</organism>
<keyword evidence="5" id="KW-1185">Reference proteome</keyword>
<dbReference type="InterPro" id="IPR016036">
    <property type="entry name" value="Malonyl_transacylase_ACP-bd"/>
</dbReference>
<dbReference type="InterPro" id="IPR016035">
    <property type="entry name" value="Acyl_Trfase/lysoPLipase"/>
</dbReference>
<dbReference type="Proteomes" id="UP000313066">
    <property type="component" value="Unassembled WGS sequence"/>
</dbReference>
<dbReference type="Gene3D" id="3.40.366.10">
    <property type="entry name" value="Malonyl-Coenzyme A Acyl Carrier Protein, domain 2"/>
    <property type="match status" value="1"/>
</dbReference>
<dbReference type="RefSeq" id="WP_139579820.1">
    <property type="nucleotide sequence ID" value="NZ_VDMA02000028.1"/>
</dbReference>
<dbReference type="GO" id="GO:0004312">
    <property type="term" value="F:fatty acid synthase activity"/>
    <property type="evidence" value="ECO:0007669"/>
    <property type="project" value="TreeGrafter"/>
</dbReference>
<accession>A0A5N6BDM0</accession>
<dbReference type="PANTHER" id="PTHR43775">
    <property type="entry name" value="FATTY ACID SYNTHASE"/>
    <property type="match status" value="1"/>
</dbReference>
<sequence length="325" mass="34179">MTAPKPLALLLPGQGSQQALMAAGLYGHEEVFTEAMDEVFAAFEDQGPRLRDDWLAARPQVSIDHMTRSQPLLFAVDYALGRLAGSWERPAALLGHSIGEMAAAVLGGVFDLADAVRLLRERVRSLSGAVPGGMLVVAASVREVEPFLRSDVVVGAINAPRQTVLAGAEAPLLAVEEALRDDAFTCRRVPATCPFHSPLLAFSVAGAERAFAAVPARPPSIPIYSGYTAAVLTAEQVAAPAFWASHPVAPVLFRPALDALLASGDFLLVEAGPGQGLASLARRHPAVRPGGSEVVAMSPARAGDPRADRDVVRAAMHRIRATTRA</sequence>
<dbReference type="GO" id="GO:0005737">
    <property type="term" value="C:cytoplasm"/>
    <property type="evidence" value="ECO:0007669"/>
    <property type="project" value="TreeGrafter"/>
</dbReference>